<proteinExistence type="inferred from homology"/>
<gene>
    <name evidence="7" type="primary">rsmF</name>
    <name evidence="7" type="ORF">LF1_41280</name>
</gene>
<accession>A0A5B1CKJ0</accession>
<dbReference type="InterPro" id="IPR001678">
    <property type="entry name" value="MeTrfase_RsmB-F_NOP2_dom"/>
</dbReference>
<keyword evidence="4 5" id="KW-0694">RNA-binding</keyword>
<evidence type="ECO:0000256" key="3">
    <source>
        <dbReference type="ARBA" id="ARBA00022691"/>
    </source>
</evidence>
<sequence length="453" mass="49135">MSDSDSQRDHASIFSVAEIESAVGAIEIPGGAAAMREAMSRRHFNALRMHRSAADLDFETKPVDWYSLGCKATATDVRPSRTLAYAGGDFYLQDSGSLLALAAAGCDTDELAGQRVCDLCAAPGGKASALLEAIGDDGFLLANEPIRSRIAPLKYNLARTGSDRYAISSLDPDRLADKVGSEFDLVLVDAPCSGQALVSRGKQNPAAMTDKQVQHSASRQNRILDAAVRLLKPGGRLVYSTCTFAVDENEAQMQRLVDADWGTPASVTNLSDYQSASGCYRLWPHLHDCAGAFAASMQLADSFPTRTAKLSRKKSRNETRVSEKQLPKDWKQWYRESASKPLNYHIDGSVLFGFAADAPAWVESVAVAGPELAYRTGQTWKPSHEAAMRKGNAAMALQTHEVDEASARNFMAGSTISCPDRGWRIAQHQDRPLGWIKSDGRVGKNHLPGSARW</sequence>
<dbReference type="Pfam" id="PF01189">
    <property type="entry name" value="Methyltr_RsmB-F"/>
    <property type="match status" value="1"/>
</dbReference>
<keyword evidence="1 5" id="KW-0489">Methyltransferase</keyword>
<evidence type="ECO:0000256" key="2">
    <source>
        <dbReference type="ARBA" id="ARBA00022679"/>
    </source>
</evidence>
<dbReference type="EMBL" id="VRLW01000001">
    <property type="protein sequence ID" value="KAA1261578.1"/>
    <property type="molecule type" value="Genomic_DNA"/>
</dbReference>
<evidence type="ECO:0000256" key="4">
    <source>
        <dbReference type="ARBA" id="ARBA00022884"/>
    </source>
</evidence>
<keyword evidence="8" id="KW-1185">Reference proteome</keyword>
<dbReference type="PANTHER" id="PTHR22807">
    <property type="entry name" value="NOP2 YEAST -RELATED NOL1/NOP2/FMU SUN DOMAIN-CONTAINING"/>
    <property type="match status" value="1"/>
</dbReference>
<organism evidence="7 8">
    <name type="scientific">Rubripirellula obstinata</name>
    <dbReference type="NCBI Taxonomy" id="406547"/>
    <lineage>
        <taxon>Bacteria</taxon>
        <taxon>Pseudomonadati</taxon>
        <taxon>Planctomycetota</taxon>
        <taxon>Planctomycetia</taxon>
        <taxon>Pirellulales</taxon>
        <taxon>Pirellulaceae</taxon>
        <taxon>Rubripirellula</taxon>
    </lineage>
</organism>
<feature type="binding site" evidence="5">
    <location>
        <position position="144"/>
    </location>
    <ligand>
        <name>S-adenosyl-L-methionine</name>
        <dbReference type="ChEBI" id="CHEBI:59789"/>
    </ligand>
</feature>
<dbReference type="GO" id="GO:0003723">
    <property type="term" value="F:RNA binding"/>
    <property type="evidence" value="ECO:0007669"/>
    <property type="project" value="UniProtKB-UniRule"/>
</dbReference>
<comment type="caution">
    <text evidence="7">The sequence shown here is derived from an EMBL/GenBank/DDBJ whole genome shotgun (WGS) entry which is preliminary data.</text>
</comment>
<dbReference type="PROSITE" id="PS51686">
    <property type="entry name" value="SAM_MT_RSMB_NOP"/>
    <property type="match status" value="1"/>
</dbReference>
<dbReference type="RefSeq" id="WP_068260678.1">
    <property type="nucleotide sequence ID" value="NZ_LWSK01000018.1"/>
</dbReference>
<dbReference type="InterPro" id="IPR049560">
    <property type="entry name" value="MeTrfase_RsmB-F_NOP2_cat"/>
</dbReference>
<dbReference type="Proteomes" id="UP000322699">
    <property type="component" value="Unassembled WGS sequence"/>
</dbReference>
<dbReference type="PRINTS" id="PR02008">
    <property type="entry name" value="RCMTFAMILY"/>
</dbReference>
<feature type="domain" description="SAM-dependent MTase RsmB/NOP-type" evidence="6">
    <location>
        <begin position="14"/>
        <end position="300"/>
    </location>
</feature>
<feature type="binding site" evidence="5">
    <location>
        <begin position="120"/>
        <end position="126"/>
    </location>
    <ligand>
        <name>S-adenosyl-L-methionine</name>
        <dbReference type="ChEBI" id="CHEBI:59789"/>
    </ligand>
</feature>
<dbReference type="SUPFAM" id="SSF53335">
    <property type="entry name" value="S-adenosyl-L-methionine-dependent methyltransferases"/>
    <property type="match status" value="1"/>
</dbReference>
<dbReference type="InterPro" id="IPR029063">
    <property type="entry name" value="SAM-dependent_MTases_sf"/>
</dbReference>
<evidence type="ECO:0000259" key="6">
    <source>
        <dbReference type="PROSITE" id="PS51686"/>
    </source>
</evidence>
<name>A0A5B1CKJ0_9BACT</name>
<protein>
    <submittedName>
        <fullName evidence="7">Ribosomal RNA small subunit methyltransferase F</fullName>
        <ecNumber evidence="7">2.1.1.178</ecNumber>
    </submittedName>
</protein>
<dbReference type="Gene3D" id="3.40.50.150">
    <property type="entry name" value="Vaccinia Virus protein VP39"/>
    <property type="match status" value="1"/>
</dbReference>
<feature type="binding site" evidence="5">
    <location>
        <position position="171"/>
    </location>
    <ligand>
        <name>S-adenosyl-L-methionine</name>
        <dbReference type="ChEBI" id="CHEBI:59789"/>
    </ligand>
</feature>
<evidence type="ECO:0000256" key="1">
    <source>
        <dbReference type="ARBA" id="ARBA00022603"/>
    </source>
</evidence>
<dbReference type="Pfam" id="PF13636">
    <property type="entry name" value="Methyltranf_PUA"/>
    <property type="match status" value="1"/>
</dbReference>
<dbReference type="GO" id="GO:0008173">
    <property type="term" value="F:RNA methyltransferase activity"/>
    <property type="evidence" value="ECO:0007669"/>
    <property type="project" value="InterPro"/>
</dbReference>
<dbReference type="InterPro" id="IPR027391">
    <property type="entry name" value="Nol1_Nop2_Fmu_2"/>
</dbReference>
<dbReference type="CDD" id="cd02440">
    <property type="entry name" value="AdoMet_MTases"/>
    <property type="match status" value="1"/>
</dbReference>
<evidence type="ECO:0000313" key="7">
    <source>
        <dbReference type="EMBL" id="KAA1261578.1"/>
    </source>
</evidence>
<keyword evidence="3 5" id="KW-0949">S-adenosyl-L-methionine</keyword>
<dbReference type="EC" id="2.1.1.178" evidence="7"/>
<keyword evidence="2 5" id="KW-0808">Transferase</keyword>
<comment type="similarity">
    <text evidence="5">Belongs to the class I-like SAM-binding methyltransferase superfamily. RsmB/NOP family.</text>
</comment>
<dbReference type="GO" id="GO:0001510">
    <property type="term" value="P:RNA methylation"/>
    <property type="evidence" value="ECO:0007669"/>
    <property type="project" value="InterPro"/>
</dbReference>
<reference evidence="7 8" key="1">
    <citation type="submission" date="2019-08" db="EMBL/GenBank/DDBJ databases">
        <title>Deep-cultivation of Planctomycetes and their phenomic and genomic characterization uncovers novel biology.</title>
        <authorList>
            <person name="Wiegand S."/>
            <person name="Jogler M."/>
            <person name="Boedeker C."/>
            <person name="Pinto D."/>
            <person name="Vollmers J."/>
            <person name="Rivas-Marin E."/>
            <person name="Kohn T."/>
            <person name="Peeters S.H."/>
            <person name="Heuer A."/>
            <person name="Rast P."/>
            <person name="Oberbeckmann S."/>
            <person name="Bunk B."/>
            <person name="Jeske O."/>
            <person name="Meyerdierks A."/>
            <person name="Storesund J.E."/>
            <person name="Kallscheuer N."/>
            <person name="Luecker S."/>
            <person name="Lage O.M."/>
            <person name="Pohl T."/>
            <person name="Merkel B.J."/>
            <person name="Hornburger P."/>
            <person name="Mueller R.-W."/>
            <person name="Bruemmer F."/>
            <person name="Labrenz M."/>
            <person name="Spormann A.M."/>
            <person name="Op Den Camp H."/>
            <person name="Overmann J."/>
            <person name="Amann R."/>
            <person name="Jetten M.S.M."/>
            <person name="Mascher T."/>
            <person name="Medema M.H."/>
            <person name="Devos D.P."/>
            <person name="Kaster A.-K."/>
            <person name="Ovreas L."/>
            <person name="Rohde M."/>
            <person name="Galperin M.Y."/>
            <person name="Jogler C."/>
        </authorList>
    </citation>
    <scope>NUCLEOTIDE SEQUENCE [LARGE SCALE GENOMIC DNA]</scope>
    <source>
        <strain evidence="7 8">LF1</strain>
    </source>
</reference>
<feature type="binding site" evidence="5">
    <location>
        <position position="189"/>
    </location>
    <ligand>
        <name>S-adenosyl-L-methionine</name>
        <dbReference type="ChEBI" id="CHEBI:59789"/>
    </ligand>
</feature>
<dbReference type="Gene3D" id="2.30.130.60">
    <property type="match status" value="1"/>
</dbReference>
<feature type="active site" description="Nucleophile" evidence="5">
    <location>
        <position position="242"/>
    </location>
</feature>
<evidence type="ECO:0000313" key="8">
    <source>
        <dbReference type="Proteomes" id="UP000322699"/>
    </source>
</evidence>
<evidence type="ECO:0000256" key="5">
    <source>
        <dbReference type="PROSITE-ProRule" id="PRU01023"/>
    </source>
</evidence>
<dbReference type="PANTHER" id="PTHR22807:SF53">
    <property type="entry name" value="RIBOSOMAL RNA SMALL SUBUNIT METHYLTRANSFERASE B-RELATED"/>
    <property type="match status" value="1"/>
</dbReference>
<dbReference type="AlphaFoldDB" id="A0A5B1CKJ0"/>
<dbReference type="InterPro" id="IPR023267">
    <property type="entry name" value="RCMT"/>
</dbReference>